<dbReference type="OrthoDB" id="9784632at2"/>
<keyword evidence="7" id="KW-0408">Iron</keyword>
<keyword evidence="5" id="KW-0479">Metal-binding</keyword>
<dbReference type="InterPro" id="IPR001155">
    <property type="entry name" value="OxRdtase_FMN_N"/>
</dbReference>
<evidence type="ECO:0000313" key="10">
    <source>
        <dbReference type="EMBL" id="SHE69809.1"/>
    </source>
</evidence>
<dbReference type="STRING" id="1121391.SAMN02745206_00695"/>
<dbReference type="EMBL" id="FQVB01000006">
    <property type="protein sequence ID" value="SHE69809.1"/>
    <property type="molecule type" value="Genomic_DNA"/>
</dbReference>
<dbReference type="GO" id="GO:0010181">
    <property type="term" value="F:FMN binding"/>
    <property type="evidence" value="ECO:0007669"/>
    <property type="project" value="InterPro"/>
</dbReference>
<sequence>MADYPTLFSPFRLNGLELSNRITMAPFYAGYAHADGTVSPLLLDHYREMARSGAAMIVVENIGVHETGLGSPFMLRADHDRYLPGLERLARTIQDEGAVAAAQINHAGRFAYTPERLAPSPFQTGEVVPREMDAGDLETVRRAYADAARRIRDAGFDLVEIHGGTGYLLVQFLSARTNRRRDAYGGSLENRMRFPLEVVEAVREAVGPGYPVGYRFLADECLPDGLGVEETAVYAVELEKRRVAYLSVMAGTYDSFFLPDYLAREKQQGYMADFAARIKKAAAGTPVIAAGRIQDPETAEAILTEGKADLIGLARVLFADPLWPRKAKGESAEPIVRCEPTCSLCMKRVMKGKPAFCSQWPKEKREAFLARCNESPAEAEKDLAE</sequence>
<name>A0A1M4VLG4_9BACT</name>
<evidence type="ECO:0000256" key="5">
    <source>
        <dbReference type="ARBA" id="ARBA00022723"/>
    </source>
</evidence>
<keyword evidence="4" id="KW-0288">FMN</keyword>
<evidence type="ECO:0000259" key="9">
    <source>
        <dbReference type="Pfam" id="PF00724"/>
    </source>
</evidence>
<dbReference type="InterPro" id="IPR051793">
    <property type="entry name" value="NADH:flavin_oxidoreductase"/>
</dbReference>
<reference evidence="11" key="1">
    <citation type="submission" date="2016-11" db="EMBL/GenBank/DDBJ databases">
        <authorList>
            <person name="Varghese N."/>
            <person name="Submissions S."/>
        </authorList>
    </citation>
    <scope>NUCLEOTIDE SEQUENCE [LARGE SCALE GENOMIC DNA]</scope>
    <source>
        <strain evidence="11">DSM 9756</strain>
    </source>
</reference>
<protein>
    <submittedName>
        <fullName evidence="10">2,4-dienoyl-CoA reductase</fullName>
    </submittedName>
</protein>
<evidence type="ECO:0000256" key="7">
    <source>
        <dbReference type="ARBA" id="ARBA00023004"/>
    </source>
</evidence>
<gene>
    <name evidence="10" type="ORF">SAMN02745206_00695</name>
</gene>
<comment type="cofactor">
    <cofactor evidence="2">
        <name>[4Fe-4S] cluster</name>
        <dbReference type="ChEBI" id="CHEBI:49883"/>
    </cofactor>
</comment>
<dbReference type="SUPFAM" id="SSF51395">
    <property type="entry name" value="FMN-linked oxidoreductases"/>
    <property type="match status" value="1"/>
</dbReference>
<dbReference type="CDD" id="cd02803">
    <property type="entry name" value="OYE_like_FMN_family"/>
    <property type="match status" value="1"/>
</dbReference>
<dbReference type="PANTHER" id="PTHR42917:SF2">
    <property type="entry name" value="2,4-DIENOYL-COA REDUCTASE [(2E)-ENOYL-COA-PRODUCING]"/>
    <property type="match status" value="1"/>
</dbReference>
<dbReference type="GO" id="GO:0046872">
    <property type="term" value="F:metal ion binding"/>
    <property type="evidence" value="ECO:0007669"/>
    <property type="project" value="UniProtKB-KW"/>
</dbReference>
<dbReference type="Proteomes" id="UP000184076">
    <property type="component" value="Unassembled WGS sequence"/>
</dbReference>
<evidence type="ECO:0000256" key="3">
    <source>
        <dbReference type="ARBA" id="ARBA00022630"/>
    </source>
</evidence>
<keyword evidence="8" id="KW-0411">Iron-sulfur</keyword>
<dbReference type="Gene3D" id="3.20.20.70">
    <property type="entry name" value="Aldolase class I"/>
    <property type="match status" value="1"/>
</dbReference>
<dbReference type="GO" id="GO:0051536">
    <property type="term" value="F:iron-sulfur cluster binding"/>
    <property type="evidence" value="ECO:0007669"/>
    <property type="project" value="UniProtKB-KW"/>
</dbReference>
<evidence type="ECO:0000313" key="11">
    <source>
        <dbReference type="Proteomes" id="UP000184076"/>
    </source>
</evidence>
<dbReference type="PANTHER" id="PTHR42917">
    <property type="entry name" value="2,4-DIENOYL-COA REDUCTASE"/>
    <property type="match status" value="1"/>
</dbReference>
<comment type="cofactor">
    <cofactor evidence="1">
        <name>FMN</name>
        <dbReference type="ChEBI" id="CHEBI:58210"/>
    </cofactor>
</comment>
<evidence type="ECO:0000256" key="1">
    <source>
        <dbReference type="ARBA" id="ARBA00001917"/>
    </source>
</evidence>
<evidence type="ECO:0000256" key="2">
    <source>
        <dbReference type="ARBA" id="ARBA00001966"/>
    </source>
</evidence>
<keyword evidence="3" id="KW-0285">Flavoprotein</keyword>
<dbReference type="Pfam" id="PF00724">
    <property type="entry name" value="Oxidored_FMN"/>
    <property type="match status" value="1"/>
</dbReference>
<dbReference type="GO" id="GO:0016491">
    <property type="term" value="F:oxidoreductase activity"/>
    <property type="evidence" value="ECO:0007669"/>
    <property type="project" value="UniProtKB-KW"/>
</dbReference>
<feature type="domain" description="NADH:flavin oxidoreductase/NADH oxidase N-terminal" evidence="9">
    <location>
        <begin position="7"/>
        <end position="329"/>
    </location>
</feature>
<accession>A0A1M4VLG4</accession>
<evidence type="ECO:0000256" key="8">
    <source>
        <dbReference type="ARBA" id="ARBA00023014"/>
    </source>
</evidence>
<keyword evidence="6" id="KW-0560">Oxidoreductase</keyword>
<dbReference type="InterPro" id="IPR013785">
    <property type="entry name" value="Aldolase_TIM"/>
</dbReference>
<organism evidence="10 11">
    <name type="scientific">Desulfacinum infernum DSM 9756</name>
    <dbReference type="NCBI Taxonomy" id="1121391"/>
    <lineage>
        <taxon>Bacteria</taxon>
        <taxon>Pseudomonadati</taxon>
        <taxon>Thermodesulfobacteriota</taxon>
        <taxon>Syntrophobacteria</taxon>
        <taxon>Syntrophobacterales</taxon>
        <taxon>Syntrophobacteraceae</taxon>
        <taxon>Desulfacinum</taxon>
    </lineage>
</organism>
<keyword evidence="11" id="KW-1185">Reference proteome</keyword>
<evidence type="ECO:0000256" key="6">
    <source>
        <dbReference type="ARBA" id="ARBA00023002"/>
    </source>
</evidence>
<proteinExistence type="predicted"/>
<dbReference type="RefSeq" id="WP_073036978.1">
    <property type="nucleotide sequence ID" value="NZ_FQVB01000006.1"/>
</dbReference>
<evidence type="ECO:0000256" key="4">
    <source>
        <dbReference type="ARBA" id="ARBA00022643"/>
    </source>
</evidence>
<dbReference type="AlphaFoldDB" id="A0A1M4VLG4"/>